<proteinExistence type="predicted"/>
<dbReference type="InterPro" id="IPR041492">
    <property type="entry name" value="HAD_2"/>
</dbReference>
<dbReference type="Pfam" id="PF13419">
    <property type="entry name" value="HAD_2"/>
    <property type="match status" value="1"/>
</dbReference>
<dbReference type="InterPro" id="IPR036412">
    <property type="entry name" value="HAD-like_sf"/>
</dbReference>
<dbReference type="PATRIC" id="fig|1618023.3.peg.814"/>
<dbReference type="InterPro" id="IPR006439">
    <property type="entry name" value="HAD-SF_hydro_IA"/>
</dbReference>
<dbReference type="InterPro" id="IPR050155">
    <property type="entry name" value="HAD-like_hydrolase_sf"/>
</dbReference>
<dbReference type="GO" id="GO:0005829">
    <property type="term" value="C:cytosol"/>
    <property type="evidence" value="ECO:0007669"/>
    <property type="project" value="TreeGrafter"/>
</dbReference>
<dbReference type="SUPFAM" id="SSF56784">
    <property type="entry name" value="HAD-like"/>
    <property type="match status" value="1"/>
</dbReference>
<organism evidence="1 2">
    <name type="scientific">Aliterella atlantica CENA595</name>
    <dbReference type="NCBI Taxonomy" id="1618023"/>
    <lineage>
        <taxon>Bacteria</taxon>
        <taxon>Bacillati</taxon>
        <taxon>Cyanobacteriota</taxon>
        <taxon>Cyanophyceae</taxon>
        <taxon>Chroococcidiopsidales</taxon>
        <taxon>Aliterellaceae</taxon>
        <taxon>Aliterella</taxon>
    </lineage>
</organism>
<dbReference type="STRING" id="1618023.UH38_04705"/>
<protein>
    <submittedName>
        <fullName evidence="1">Hydrolase</fullName>
    </submittedName>
</protein>
<dbReference type="EMBL" id="JYON01000003">
    <property type="protein sequence ID" value="KJH72853.1"/>
    <property type="molecule type" value="Genomic_DNA"/>
</dbReference>
<dbReference type="Proteomes" id="UP000032452">
    <property type="component" value="Unassembled WGS sequence"/>
</dbReference>
<comment type="caution">
    <text evidence="1">The sequence shown here is derived from an EMBL/GenBank/DDBJ whole genome shotgun (WGS) entry which is preliminary data.</text>
</comment>
<accession>A0A0D8ZVQ1</accession>
<dbReference type="InterPro" id="IPR023214">
    <property type="entry name" value="HAD_sf"/>
</dbReference>
<dbReference type="RefSeq" id="WP_045053468.1">
    <property type="nucleotide sequence ID" value="NZ_CAWMDP010000011.1"/>
</dbReference>
<reference evidence="1 2" key="1">
    <citation type="submission" date="2015-02" db="EMBL/GenBank/DDBJ databases">
        <title>Draft genome of a novel marine cyanobacterium (Chroococcales) isolated from South Atlantic Ocean.</title>
        <authorList>
            <person name="Rigonato J."/>
            <person name="Alvarenga D.O."/>
            <person name="Branco L.H."/>
            <person name="Varani A.M."/>
            <person name="Brandini F.P."/>
            <person name="Fiore M.F."/>
        </authorList>
    </citation>
    <scope>NUCLEOTIDE SEQUENCE [LARGE SCALE GENOMIC DNA]</scope>
    <source>
        <strain evidence="1 2">CENA595</strain>
    </source>
</reference>
<dbReference type="InterPro" id="IPR023198">
    <property type="entry name" value="PGP-like_dom2"/>
</dbReference>
<evidence type="ECO:0000313" key="1">
    <source>
        <dbReference type="EMBL" id="KJH72853.1"/>
    </source>
</evidence>
<dbReference type="AlphaFoldDB" id="A0A0D8ZVQ1"/>
<dbReference type="PRINTS" id="PR00413">
    <property type="entry name" value="HADHALOGNASE"/>
</dbReference>
<evidence type="ECO:0000313" key="2">
    <source>
        <dbReference type="Proteomes" id="UP000032452"/>
    </source>
</evidence>
<dbReference type="GO" id="GO:0006281">
    <property type="term" value="P:DNA repair"/>
    <property type="evidence" value="ECO:0007669"/>
    <property type="project" value="TreeGrafter"/>
</dbReference>
<name>A0A0D8ZVQ1_9CYAN</name>
<dbReference type="PANTHER" id="PTHR43434">
    <property type="entry name" value="PHOSPHOGLYCOLATE PHOSPHATASE"/>
    <property type="match status" value="1"/>
</dbReference>
<dbReference type="GO" id="GO:0008967">
    <property type="term" value="F:phosphoglycolate phosphatase activity"/>
    <property type="evidence" value="ECO:0007669"/>
    <property type="project" value="TreeGrafter"/>
</dbReference>
<dbReference type="Gene3D" id="1.10.150.240">
    <property type="entry name" value="Putative phosphatase, domain 2"/>
    <property type="match status" value="1"/>
</dbReference>
<dbReference type="Gene3D" id="3.40.50.1000">
    <property type="entry name" value="HAD superfamily/HAD-like"/>
    <property type="match status" value="1"/>
</dbReference>
<dbReference type="PANTHER" id="PTHR43434:SF16">
    <property type="entry name" value="BLL8046 PROTEIN"/>
    <property type="match status" value="1"/>
</dbReference>
<dbReference type="OrthoDB" id="9797743at2"/>
<keyword evidence="1" id="KW-0378">Hydrolase</keyword>
<gene>
    <name evidence="1" type="ORF">UH38_04705</name>
</gene>
<sequence length="219" mass="23400">MVQGVILDVDGTLVLSNDAQAQAWVDAFAAYGYIVAFEQVRPFIGMGGDQLMPKVMPGLPNDENDSKAISQRRKELIMKRYGPKLAPANGARQLVQHMKDAGLQLIIASSATSEELEILLKIAQVDDLLTEKTTSDDAKAVLPAPDIVEVALNKLQIAPEQVVMLSDTPYDVKAASAVKVGVISLRCGGFEDSSLAGSLAIYDDPADLLANYDTSPLNA</sequence>
<keyword evidence="2" id="KW-1185">Reference proteome</keyword>